<dbReference type="InterPro" id="IPR042185">
    <property type="entry name" value="Serpin_sf_2"/>
</dbReference>
<dbReference type="HOGENOM" id="CLU_023330_6_1_1"/>
<protein>
    <recommendedName>
        <fullName evidence="3">Serpin domain-containing protein</fullName>
    </recommendedName>
</protein>
<sequence length="205" mass="23850">MHYISKGTWNQKLDVSKTRFRDFHLLNGKIVQVPYMTGVGYEDNICRSFEGHEILKLPYGSCLGTRQFSMYFFLPEKNDGLPDLVKMFDSKPGFFNQEFELRKVELPKFCFEFEAKETMKEMGLDRPFKPGELTKMVDSPDSEDLCLYKLFQKSRIEVKEKGTEAAATTVAIIRQQQARYPNPSFVADHPFMFMTREETHLLAGK</sequence>
<dbReference type="Proteomes" id="UP000006729">
    <property type="component" value="Chromosome 17"/>
</dbReference>
<dbReference type="PANTHER" id="PTHR11461">
    <property type="entry name" value="SERINE PROTEASE INHIBITOR, SERPIN"/>
    <property type="match status" value="1"/>
</dbReference>
<keyword evidence="5" id="KW-1185">Reference proteome</keyword>
<dbReference type="PANTHER" id="PTHR11461:SF340">
    <property type="entry name" value="SERPIN DOMAIN-CONTAINING PROTEIN"/>
    <property type="match status" value="1"/>
</dbReference>
<dbReference type="InterPro" id="IPR000215">
    <property type="entry name" value="Serpin_fam"/>
</dbReference>
<evidence type="ECO:0000256" key="2">
    <source>
        <dbReference type="RuleBase" id="RU000411"/>
    </source>
</evidence>
<dbReference type="InParanoid" id="B9N6P5"/>
<name>B9N6P5_POPTR</name>
<dbReference type="AlphaFoldDB" id="B9N6P5"/>
<accession>B9N6P5</accession>
<dbReference type="InterPro" id="IPR036186">
    <property type="entry name" value="Serpin_sf"/>
</dbReference>
<dbReference type="InterPro" id="IPR023796">
    <property type="entry name" value="Serpin_dom"/>
</dbReference>
<dbReference type="EMBL" id="CM009306">
    <property type="protein sequence ID" value="PNS96172.1"/>
    <property type="molecule type" value="Genomic_DNA"/>
</dbReference>
<evidence type="ECO:0000259" key="3">
    <source>
        <dbReference type="SMART" id="SM00093"/>
    </source>
</evidence>
<gene>
    <name evidence="4" type="ORF">POPTR_017G100700</name>
</gene>
<evidence type="ECO:0000313" key="4">
    <source>
        <dbReference type="EMBL" id="PNS96172.1"/>
    </source>
</evidence>
<dbReference type="SMART" id="SM00093">
    <property type="entry name" value="SERPIN"/>
    <property type="match status" value="1"/>
</dbReference>
<dbReference type="eggNOG" id="KOG2392">
    <property type="taxonomic scope" value="Eukaryota"/>
</dbReference>
<comment type="similarity">
    <text evidence="1 2">Belongs to the serpin family.</text>
</comment>
<evidence type="ECO:0000313" key="5">
    <source>
        <dbReference type="Proteomes" id="UP000006729"/>
    </source>
</evidence>
<feature type="domain" description="Serpin" evidence="3">
    <location>
        <begin position="1"/>
        <end position="205"/>
    </location>
</feature>
<dbReference type="SUPFAM" id="SSF56574">
    <property type="entry name" value="Serpins"/>
    <property type="match status" value="1"/>
</dbReference>
<dbReference type="Gene3D" id="2.30.39.10">
    <property type="entry name" value="Alpha-1-antitrypsin, domain 1"/>
    <property type="match status" value="1"/>
</dbReference>
<organism evidence="4 5">
    <name type="scientific">Populus trichocarpa</name>
    <name type="common">Western balsam poplar</name>
    <name type="synonym">Populus balsamifera subsp. trichocarpa</name>
    <dbReference type="NCBI Taxonomy" id="3694"/>
    <lineage>
        <taxon>Eukaryota</taxon>
        <taxon>Viridiplantae</taxon>
        <taxon>Streptophyta</taxon>
        <taxon>Embryophyta</taxon>
        <taxon>Tracheophyta</taxon>
        <taxon>Spermatophyta</taxon>
        <taxon>Magnoliopsida</taxon>
        <taxon>eudicotyledons</taxon>
        <taxon>Gunneridae</taxon>
        <taxon>Pentapetalae</taxon>
        <taxon>rosids</taxon>
        <taxon>fabids</taxon>
        <taxon>Malpighiales</taxon>
        <taxon>Salicaceae</taxon>
        <taxon>Saliceae</taxon>
        <taxon>Populus</taxon>
    </lineage>
</organism>
<dbReference type="STRING" id="3694.B9N6P5"/>
<dbReference type="GO" id="GO:0004867">
    <property type="term" value="F:serine-type endopeptidase inhibitor activity"/>
    <property type="evidence" value="ECO:0007669"/>
    <property type="project" value="InterPro"/>
</dbReference>
<evidence type="ECO:0000256" key="1">
    <source>
        <dbReference type="ARBA" id="ARBA00009500"/>
    </source>
</evidence>
<proteinExistence type="inferred from homology"/>
<dbReference type="Gene3D" id="3.30.497.10">
    <property type="entry name" value="Antithrombin, subunit I, domain 2"/>
    <property type="match status" value="1"/>
</dbReference>
<dbReference type="GO" id="GO:0005615">
    <property type="term" value="C:extracellular space"/>
    <property type="evidence" value="ECO:0007669"/>
    <property type="project" value="InterPro"/>
</dbReference>
<reference evidence="4 5" key="1">
    <citation type="journal article" date="2006" name="Science">
        <title>The genome of black cottonwood, Populus trichocarpa (Torr. &amp; Gray).</title>
        <authorList>
            <person name="Tuskan G.A."/>
            <person name="Difazio S."/>
            <person name="Jansson S."/>
            <person name="Bohlmann J."/>
            <person name="Grigoriev I."/>
            <person name="Hellsten U."/>
            <person name="Putnam N."/>
            <person name="Ralph S."/>
            <person name="Rombauts S."/>
            <person name="Salamov A."/>
            <person name="Schein J."/>
            <person name="Sterck L."/>
            <person name="Aerts A."/>
            <person name="Bhalerao R.R."/>
            <person name="Bhalerao R.P."/>
            <person name="Blaudez D."/>
            <person name="Boerjan W."/>
            <person name="Brun A."/>
            <person name="Brunner A."/>
            <person name="Busov V."/>
            <person name="Campbell M."/>
            <person name="Carlson J."/>
            <person name="Chalot M."/>
            <person name="Chapman J."/>
            <person name="Chen G.L."/>
            <person name="Cooper D."/>
            <person name="Coutinho P.M."/>
            <person name="Couturier J."/>
            <person name="Covert S."/>
            <person name="Cronk Q."/>
            <person name="Cunningham R."/>
            <person name="Davis J."/>
            <person name="Degroeve S."/>
            <person name="Dejardin A."/>
            <person name="Depamphilis C."/>
            <person name="Detter J."/>
            <person name="Dirks B."/>
            <person name="Dubchak I."/>
            <person name="Duplessis S."/>
            <person name="Ehlting J."/>
            <person name="Ellis B."/>
            <person name="Gendler K."/>
            <person name="Goodstein D."/>
            <person name="Gribskov M."/>
            <person name="Grimwood J."/>
            <person name="Groover A."/>
            <person name="Gunter L."/>
            <person name="Hamberger B."/>
            <person name="Heinze B."/>
            <person name="Helariutta Y."/>
            <person name="Henrissat B."/>
            <person name="Holligan D."/>
            <person name="Holt R."/>
            <person name="Huang W."/>
            <person name="Islam-Faridi N."/>
            <person name="Jones S."/>
            <person name="Jones-Rhoades M."/>
            <person name="Jorgensen R."/>
            <person name="Joshi C."/>
            <person name="Kangasjarvi J."/>
            <person name="Karlsson J."/>
            <person name="Kelleher C."/>
            <person name="Kirkpatrick R."/>
            <person name="Kirst M."/>
            <person name="Kohler A."/>
            <person name="Kalluri U."/>
            <person name="Larimer F."/>
            <person name="Leebens-Mack J."/>
            <person name="Leple J.C."/>
            <person name="Locascio P."/>
            <person name="Lou Y."/>
            <person name="Lucas S."/>
            <person name="Martin F."/>
            <person name="Montanini B."/>
            <person name="Napoli C."/>
            <person name="Nelson D.R."/>
            <person name="Nelson C."/>
            <person name="Nieminen K."/>
            <person name="Nilsson O."/>
            <person name="Pereda V."/>
            <person name="Peter G."/>
            <person name="Philippe R."/>
            <person name="Pilate G."/>
            <person name="Poliakov A."/>
            <person name="Razumovskaya J."/>
            <person name="Richardson P."/>
            <person name="Rinaldi C."/>
            <person name="Ritland K."/>
            <person name="Rouze P."/>
            <person name="Ryaboy D."/>
            <person name="Schmutz J."/>
            <person name="Schrader J."/>
            <person name="Segerman B."/>
            <person name="Shin H."/>
            <person name="Siddiqui A."/>
            <person name="Sterky F."/>
            <person name="Terry A."/>
            <person name="Tsai C.J."/>
            <person name="Uberbacher E."/>
            <person name="Unneberg P."/>
            <person name="Vahala J."/>
            <person name="Wall K."/>
            <person name="Wessler S."/>
            <person name="Yang G."/>
            <person name="Yin T."/>
            <person name="Douglas C."/>
            <person name="Marra M."/>
            <person name="Sandberg G."/>
            <person name="Van de Peer Y."/>
            <person name="Rokhsar D."/>
        </authorList>
    </citation>
    <scope>NUCLEOTIDE SEQUENCE [LARGE SCALE GENOMIC DNA]</scope>
    <source>
        <strain evidence="5">cv. Nisqually</strain>
    </source>
</reference>
<dbReference type="InterPro" id="IPR042178">
    <property type="entry name" value="Serpin_sf_1"/>
</dbReference>
<dbReference type="Pfam" id="PF00079">
    <property type="entry name" value="Serpin"/>
    <property type="match status" value="1"/>
</dbReference>